<accession>A0A9W2V0G1</accession>
<protein>
    <submittedName>
        <fullName evidence="3">Keratin, type I cytoskeletal 9-like</fullName>
    </submittedName>
</protein>
<name>A0A9W2V0G1_PANPR</name>
<feature type="region of interest" description="Disordered" evidence="1">
    <location>
        <begin position="51"/>
        <end position="131"/>
    </location>
</feature>
<evidence type="ECO:0000313" key="2">
    <source>
        <dbReference type="Proteomes" id="UP001165780"/>
    </source>
</evidence>
<feature type="compositionally biased region" description="Basic residues" evidence="1">
    <location>
        <begin position="224"/>
        <end position="235"/>
    </location>
</feature>
<evidence type="ECO:0000313" key="3">
    <source>
        <dbReference type="RefSeq" id="XP_053752154.1"/>
    </source>
</evidence>
<feature type="compositionally biased region" description="Low complexity" evidence="1">
    <location>
        <begin position="236"/>
        <end position="255"/>
    </location>
</feature>
<evidence type="ECO:0000256" key="1">
    <source>
        <dbReference type="SAM" id="MobiDB-lite"/>
    </source>
</evidence>
<dbReference type="RefSeq" id="XP_053752154.1">
    <property type="nucleotide sequence ID" value="XM_053896179.1"/>
</dbReference>
<proteinExistence type="predicted"/>
<feature type="region of interest" description="Disordered" evidence="1">
    <location>
        <begin position="1"/>
        <end position="37"/>
    </location>
</feature>
<keyword evidence="2" id="KW-1185">Reference proteome</keyword>
<feature type="compositionally biased region" description="Low complexity" evidence="1">
    <location>
        <begin position="51"/>
        <end position="73"/>
    </location>
</feature>
<sequence>MAQKGGARVVPHSWSESSGGDMAAAERSRRTWRVSGAITLERSARVRAVGLPGGLRRLPGRGPRVPRGSPARSPRGRSRLDRTPDSRQAARALGPDSGSLRAARRRTRTGLAETPPGGGSGEARGRGRRRGVALVTGGRAAAAHWAGGGGGFGGGSGGFGSCGGGGAGRGPSRLLLPLLLLLRWRLRRESRGELGCGAQAGMKGCGGAAREQPAGESAGGGRRGPGRWRRGRRCGPRPASPRSGPAASERADGAAAGAGRGGSGFADLASAARQAGAPRGAALLELEFSRLLPGCGSGVGGGRVFRVEGYE</sequence>
<dbReference type="GeneID" id="128775288"/>
<feature type="region of interest" description="Disordered" evidence="1">
    <location>
        <begin position="201"/>
        <end position="259"/>
    </location>
</feature>
<reference evidence="3" key="1">
    <citation type="submission" date="2025-08" db="UniProtKB">
        <authorList>
            <consortium name="RefSeq"/>
        </authorList>
    </citation>
    <scope>IDENTIFICATION</scope>
    <source>
        <tissue evidence="3">Whole blood</tissue>
    </source>
</reference>
<dbReference type="AlphaFoldDB" id="A0A9W2V0G1"/>
<dbReference type="Proteomes" id="UP001165780">
    <property type="component" value="Unplaced"/>
</dbReference>
<organism evidence="2 3">
    <name type="scientific">Panthera pardus</name>
    <name type="common">Leopard</name>
    <name type="synonym">Felis pardus</name>
    <dbReference type="NCBI Taxonomy" id="9691"/>
    <lineage>
        <taxon>Eukaryota</taxon>
        <taxon>Metazoa</taxon>
        <taxon>Chordata</taxon>
        <taxon>Craniata</taxon>
        <taxon>Vertebrata</taxon>
        <taxon>Euteleostomi</taxon>
        <taxon>Mammalia</taxon>
        <taxon>Eutheria</taxon>
        <taxon>Laurasiatheria</taxon>
        <taxon>Carnivora</taxon>
        <taxon>Feliformia</taxon>
        <taxon>Felidae</taxon>
        <taxon>Pantherinae</taxon>
        <taxon>Panthera</taxon>
    </lineage>
</organism>
<gene>
    <name evidence="3" type="primary">LOC128775288</name>
</gene>